<dbReference type="InterPro" id="IPR053925">
    <property type="entry name" value="RecX_HTH_3rd"/>
</dbReference>
<dbReference type="RefSeq" id="WP_307683169.1">
    <property type="nucleotide sequence ID" value="NZ_JAUSQX010000001.1"/>
</dbReference>
<evidence type="ECO:0000259" key="6">
    <source>
        <dbReference type="Pfam" id="PF02631"/>
    </source>
</evidence>
<dbReference type="Pfam" id="PF02631">
    <property type="entry name" value="RecX_HTH2"/>
    <property type="match status" value="1"/>
</dbReference>
<accession>A0ABT9NHW0</accession>
<dbReference type="Pfam" id="PF21981">
    <property type="entry name" value="RecX_HTH3"/>
    <property type="match status" value="1"/>
</dbReference>
<dbReference type="HAMAP" id="MF_01114">
    <property type="entry name" value="RecX"/>
    <property type="match status" value="1"/>
</dbReference>
<dbReference type="Gene3D" id="1.10.10.10">
    <property type="entry name" value="Winged helix-like DNA-binding domain superfamily/Winged helix DNA-binding domain"/>
    <property type="match status" value="2"/>
</dbReference>
<dbReference type="InterPro" id="IPR053924">
    <property type="entry name" value="RecX_HTH_2nd"/>
</dbReference>
<evidence type="ECO:0000256" key="2">
    <source>
        <dbReference type="ARBA" id="ARBA00009695"/>
    </source>
</evidence>
<gene>
    <name evidence="5" type="primary">recX</name>
    <name evidence="8" type="ORF">J2S70_001571</name>
</gene>
<protein>
    <recommendedName>
        <fullName evidence="3 5">Regulatory protein RecX</fullName>
    </recommendedName>
</protein>
<dbReference type="InterPro" id="IPR036388">
    <property type="entry name" value="WH-like_DNA-bd_sf"/>
</dbReference>
<sequence>MVNYAEEADFGNRRARKWRSPQEIAARKKERAAARSEEEWRSYAKDLCYRQLAMMERSTAQLKEAMEKNLVPGEIAQDTLDAFIDADLVNDERFAGMFVRTRFAGKTTSRRALRMELERKGITGEIADAALEQITSEDEEEAAIDFAVRKLRSMSHVAPKVQKRRLYGALGRRGFSSSQIRAAMEAAFSESR</sequence>
<evidence type="ECO:0000256" key="4">
    <source>
        <dbReference type="ARBA" id="ARBA00022490"/>
    </source>
</evidence>
<dbReference type="Proteomes" id="UP001243212">
    <property type="component" value="Unassembled WGS sequence"/>
</dbReference>
<comment type="similarity">
    <text evidence="2 5">Belongs to the RecX family.</text>
</comment>
<dbReference type="InterPro" id="IPR003783">
    <property type="entry name" value="Regulatory_RecX"/>
</dbReference>
<evidence type="ECO:0000256" key="5">
    <source>
        <dbReference type="HAMAP-Rule" id="MF_01114"/>
    </source>
</evidence>
<comment type="function">
    <text evidence="5">Modulates RecA activity.</text>
</comment>
<dbReference type="PANTHER" id="PTHR33602">
    <property type="entry name" value="REGULATORY PROTEIN RECX FAMILY PROTEIN"/>
    <property type="match status" value="1"/>
</dbReference>
<dbReference type="PANTHER" id="PTHR33602:SF1">
    <property type="entry name" value="REGULATORY PROTEIN RECX FAMILY PROTEIN"/>
    <property type="match status" value="1"/>
</dbReference>
<comment type="caution">
    <text evidence="8">The sequence shown here is derived from an EMBL/GenBank/DDBJ whole genome shotgun (WGS) entry which is preliminary data.</text>
</comment>
<feature type="domain" description="RecX second three-helical" evidence="6">
    <location>
        <begin position="90"/>
        <end position="131"/>
    </location>
</feature>
<keyword evidence="4 5" id="KW-0963">Cytoplasm</keyword>
<name>A0ABT9NHW0_9ACTO</name>
<evidence type="ECO:0000313" key="8">
    <source>
        <dbReference type="EMBL" id="MDP9806989.1"/>
    </source>
</evidence>
<reference evidence="8 9" key="1">
    <citation type="submission" date="2023-07" db="EMBL/GenBank/DDBJ databases">
        <title>Sequencing the genomes of 1000 actinobacteria strains.</title>
        <authorList>
            <person name="Klenk H.-P."/>
        </authorList>
    </citation>
    <scope>NUCLEOTIDE SEQUENCE [LARGE SCALE GENOMIC DNA]</scope>
    <source>
        <strain evidence="8 9">DSM 17163</strain>
    </source>
</reference>
<evidence type="ECO:0000256" key="1">
    <source>
        <dbReference type="ARBA" id="ARBA00004496"/>
    </source>
</evidence>
<keyword evidence="9" id="KW-1185">Reference proteome</keyword>
<evidence type="ECO:0000256" key="3">
    <source>
        <dbReference type="ARBA" id="ARBA00018111"/>
    </source>
</evidence>
<dbReference type="EMBL" id="JAUSQX010000001">
    <property type="protein sequence ID" value="MDP9806989.1"/>
    <property type="molecule type" value="Genomic_DNA"/>
</dbReference>
<organism evidence="8 9">
    <name type="scientific">Trueperella bonasi</name>
    <dbReference type="NCBI Taxonomy" id="312286"/>
    <lineage>
        <taxon>Bacteria</taxon>
        <taxon>Bacillati</taxon>
        <taxon>Actinomycetota</taxon>
        <taxon>Actinomycetes</taxon>
        <taxon>Actinomycetales</taxon>
        <taxon>Actinomycetaceae</taxon>
        <taxon>Trueperella</taxon>
    </lineage>
</organism>
<evidence type="ECO:0000313" key="9">
    <source>
        <dbReference type="Proteomes" id="UP001243212"/>
    </source>
</evidence>
<proteinExistence type="inferred from homology"/>
<comment type="subcellular location">
    <subcellularLocation>
        <location evidence="1 5">Cytoplasm</location>
    </subcellularLocation>
</comment>
<evidence type="ECO:0000259" key="7">
    <source>
        <dbReference type="Pfam" id="PF21981"/>
    </source>
</evidence>
<feature type="domain" description="RecX third three-helical" evidence="7">
    <location>
        <begin position="138"/>
        <end position="184"/>
    </location>
</feature>